<dbReference type="Proteomes" id="UP001201985">
    <property type="component" value="Unassembled WGS sequence"/>
</dbReference>
<evidence type="ECO:0000256" key="1">
    <source>
        <dbReference type="SAM" id="Phobius"/>
    </source>
</evidence>
<gene>
    <name evidence="2" type="ORF">MON41_09595</name>
</gene>
<feature type="transmembrane region" description="Helical" evidence="1">
    <location>
        <begin position="6"/>
        <end position="33"/>
    </location>
</feature>
<feature type="transmembrane region" description="Helical" evidence="1">
    <location>
        <begin position="116"/>
        <end position="137"/>
    </location>
</feature>
<proteinExistence type="predicted"/>
<keyword evidence="1" id="KW-0812">Transmembrane</keyword>
<feature type="transmembrane region" description="Helical" evidence="1">
    <location>
        <begin position="149"/>
        <end position="168"/>
    </location>
</feature>
<accession>A0ABS9W406</accession>
<protein>
    <submittedName>
        <fullName evidence="2">Uncharacterized protein</fullName>
    </submittedName>
</protein>
<dbReference type="RefSeq" id="WP_157985761.1">
    <property type="nucleotide sequence ID" value="NZ_JALBUU010000004.1"/>
</dbReference>
<keyword evidence="1" id="KW-0472">Membrane</keyword>
<feature type="transmembrane region" description="Helical" evidence="1">
    <location>
        <begin position="40"/>
        <end position="60"/>
    </location>
</feature>
<evidence type="ECO:0000313" key="3">
    <source>
        <dbReference type="Proteomes" id="UP001201985"/>
    </source>
</evidence>
<keyword evidence="1" id="KW-1133">Transmembrane helix</keyword>
<comment type="caution">
    <text evidence="2">The sequence shown here is derived from an EMBL/GenBank/DDBJ whole genome shotgun (WGS) entry which is preliminary data.</text>
</comment>
<reference evidence="2 3" key="1">
    <citation type="submission" date="2022-03" db="EMBL/GenBank/DDBJ databases">
        <title>Complete genome analysis of Roseomonas KG 17.1 : a prolific producer of plant growth promoters.</title>
        <authorList>
            <person name="Saadouli I."/>
            <person name="Najjari A."/>
            <person name="Mosbah A."/>
            <person name="Ouzari H.I."/>
        </authorList>
    </citation>
    <scope>NUCLEOTIDE SEQUENCE [LARGE SCALE GENOMIC DNA]</scope>
    <source>
        <strain evidence="2 3">KG17-1</strain>
    </source>
</reference>
<dbReference type="EMBL" id="JALBUU010000004">
    <property type="protein sequence ID" value="MCI0754009.1"/>
    <property type="molecule type" value="Genomic_DNA"/>
</dbReference>
<name>A0ABS9W406_9PROT</name>
<feature type="transmembrane region" description="Helical" evidence="1">
    <location>
        <begin position="66"/>
        <end position="85"/>
    </location>
</feature>
<keyword evidence="3" id="KW-1185">Reference proteome</keyword>
<sequence length="197" mass="20945">MPWGVTILAIGAARLLGPPSLVLVLALPALALAASRGRGWPVRVVVAVLALLGALLWRHIEPGTAPAAALLMPAGDLLMALHFGATLRPGREPLITGYTRHDFGRLPAECVPYTRALTALWTGLFLLLAPLHAALLLGLRPFPGHDPGLVLGATLGFMLLLFLGEHVIRSLCFPQHGIATPARTLRAIRSAHLPRHD</sequence>
<organism evidence="2 3">
    <name type="scientific">Teichococcus vastitatis</name>
    <dbReference type="NCBI Taxonomy" id="2307076"/>
    <lineage>
        <taxon>Bacteria</taxon>
        <taxon>Pseudomonadati</taxon>
        <taxon>Pseudomonadota</taxon>
        <taxon>Alphaproteobacteria</taxon>
        <taxon>Acetobacterales</taxon>
        <taxon>Roseomonadaceae</taxon>
        <taxon>Roseomonas</taxon>
    </lineage>
</organism>
<evidence type="ECO:0000313" key="2">
    <source>
        <dbReference type="EMBL" id="MCI0754009.1"/>
    </source>
</evidence>